<dbReference type="SUPFAM" id="SSF159713">
    <property type="entry name" value="Dhaf3308-like"/>
    <property type="match status" value="1"/>
</dbReference>
<reference evidence="1 2" key="1">
    <citation type="submission" date="2024-06" db="EMBL/GenBank/DDBJ databases">
        <authorList>
            <person name="Li F."/>
        </authorList>
    </citation>
    <scope>NUCLEOTIDE SEQUENCE [LARGE SCALE GENOMIC DNA]</scope>
    <source>
        <strain evidence="1 2">GXAS 311</strain>
    </source>
</reference>
<comment type="caution">
    <text evidence="1">The sequence shown here is derived from an EMBL/GenBank/DDBJ whole genome shotgun (WGS) entry which is preliminary data.</text>
</comment>
<evidence type="ECO:0000313" key="2">
    <source>
        <dbReference type="Proteomes" id="UP001548189"/>
    </source>
</evidence>
<proteinExistence type="predicted"/>
<evidence type="ECO:0000313" key="1">
    <source>
        <dbReference type="EMBL" id="MET1255642.1"/>
    </source>
</evidence>
<organism evidence="1 2">
    <name type="scientific">Aliikangiella maris</name>
    <dbReference type="NCBI Taxonomy" id="3162458"/>
    <lineage>
        <taxon>Bacteria</taxon>
        <taxon>Pseudomonadati</taxon>
        <taxon>Pseudomonadota</taxon>
        <taxon>Gammaproteobacteria</taxon>
        <taxon>Oceanospirillales</taxon>
        <taxon>Pleioneaceae</taxon>
        <taxon>Aliikangiella</taxon>
    </lineage>
</organism>
<dbReference type="Proteomes" id="UP001548189">
    <property type="component" value="Unassembled WGS sequence"/>
</dbReference>
<gene>
    <name evidence="1" type="ORF">ABVT43_10945</name>
</gene>
<dbReference type="EMBL" id="JBEVCJ010000012">
    <property type="protein sequence ID" value="MET1255642.1"/>
    <property type="molecule type" value="Genomic_DNA"/>
</dbReference>
<sequence>MSQKVNGLAPSDISQLIEHVFAGNYGELPENLTAVGAFWVSQSTQFNKTSQKYKNFYLLLRVENAFGGCCVEESQLNYSIAQEIAGSNLADLIRHDNLAIKIAALDAYLGYVKPHSQAKNVTEFLLPAGTPITRAVARDQQIINLLNIQQGQKVGLIGVVNPLVDAIEEKGAQCLPCDFNIKKTQSGIDVVQDMLPVLQQADYLIATGMTLSNGSFEKIVETAKKRDIPLVFYAQTGANIIPQFLNSGVTAVLSELFPFSQFSAIQSPVYLYRQEGTL</sequence>
<protein>
    <submittedName>
        <fullName evidence="1">DUF364 domain-containing protein</fullName>
    </submittedName>
</protein>
<keyword evidence="2" id="KW-1185">Reference proteome</keyword>
<dbReference type="InterPro" id="IPR007161">
    <property type="entry name" value="DUF364"/>
</dbReference>
<dbReference type="Pfam" id="PF04016">
    <property type="entry name" value="DUF364"/>
    <property type="match status" value="1"/>
</dbReference>
<dbReference type="Gene3D" id="3.40.50.11590">
    <property type="match status" value="1"/>
</dbReference>
<accession>A0ABV2BUN4</accession>
<name>A0ABV2BUN4_9GAMM</name>